<sequence>MGATKIIRSTDGRRTTMVKKINSSEFEQVKNNKAIIVDFSAEWCGPCKMLAPVMEQLSDEITDVEFYNIDVDENPDLAREYRIMNIPAVIAIKGGQVAGQQIGLVSKDDMKGFIEGVF</sequence>
<evidence type="ECO:0000256" key="10">
    <source>
        <dbReference type="PIRSR" id="PIRSR000077-4"/>
    </source>
</evidence>
<dbReference type="InterPro" id="IPR005746">
    <property type="entry name" value="Thioredoxin"/>
</dbReference>
<dbReference type="GO" id="GO:0016853">
    <property type="term" value="F:isomerase activity"/>
    <property type="evidence" value="ECO:0007669"/>
    <property type="project" value="UniProtKB-KW"/>
</dbReference>
<comment type="similarity">
    <text evidence="1 8">Belongs to the thioredoxin family.</text>
</comment>
<dbReference type="GO" id="GO:0005737">
    <property type="term" value="C:cytoplasm"/>
    <property type="evidence" value="ECO:0007669"/>
    <property type="project" value="TreeGrafter"/>
</dbReference>
<evidence type="ECO:0000256" key="7">
    <source>
        <dbReference type="NCBIfam" id="TIGR01068"/>
    </source>
</evidence>
<dbReference type="Pfam" id="PF00085">
    <property type="entry name" value="Thioredoxin"/>
    <property type="match status" value="1"/>
</dbReference>
<dbReference type="PROSITE" id="PS00194">
    <property type="entry name" value="THIOREDOXIN_1"/>
    <property type="match status" value="1"/>
</dbReference>
<feature type="disulfide bond" description="Redox-active" evidence="10">
    <location>
        <begin position="44"/>
        <end position="47"/>
    </location>
</feature>
<evidence type="ECO:0000256" key="8">
    <source>
        <dbReference type="PIRNR" id="PIRNR000077"/>
    </source>
</evidence>
<keyword evidence="5 10" id="KW-1015">Disulfide bond</keyword>
<keyword evidence="6 10" id="KW-0676">Redox-active center</keyword>
<feature type="site" description="Contributes to redox potential value" evidence="9">
    <location>
        <position position="45"/>
    </location>
</feature>
<dbReference type="GO" id="GO:0015035">
    <property type="term" value="F:protein-disulfide reductase activity"/>
    <property type="evidence" value="ECO:0007669"/>
    <property type="project" value="UniProtKB-UniRule"/>
</dbReference>
<dbReference type="KEGG" id="ere:EUBREC_2991"/>
<dbReference type="AlphaFoldDB" id="C4ZI82"/>
<dbReference type="InterPro" id="IPR036249">
    <property type="entry name" value="Thioredoxin-like_sf"/>
</dbReference>
<dbReference type="CDD" id="cd02947">
    <property type="entry name" value="TRX_family"/>
    <property type="match status" value="1"/>
</dbReference>
<gene>
    <name evidence="12" type="ordered locus">EUBREC_2991</name>
</gene>
<keyword evidence="3" id="KW-0813">Transport</keyword>
<feature type="domain" description="Thioredoxin" evidence="11">
    <location>
        <begin position="1"/>
        <end position="118"/>
    </location>
</feature>
<dbReference type="Proteomes" id="UP000001477">
    <property type="component" value="Chromosome"/>
</dbReference>
<dbReference type="SUPFAM" id="SSF52833">
    <property type="entry name" value="Thioredoxin-like"/>
    <property type="match status" value="1"/>
</dbReference>
<proteinExistence type="inferred from homology"/>
<dbReference type="PIRSF" id="PIRSF000077">
    <property type="entry name" value="Thioredoxin"/>
    <property type="match status" value="1"/>
</dbReference>
<dbReference type="PROSITE" id="PS51352">
    <property type="entry name" value="THIOREDOXIN_2"/>
    <property type="match status" value="1"/>
</dbReference>
<dbReference type="Gene3D" id="3.40.30.10">
    <property type="entry name" value="Glutaredoxin"/>
    <property type="match status" value="1"/>
</dbReference>
<dbReference type="NCBIfam" id="TIGR01068">
    <property type="entry name" value="thioredoxin"/>
    <property type="match status" value="1"/>
</dbReference>
<reference evidence="12 13" key="1">
    <citation type="journal article" date="2009" name="Proc. Natl. Acad. Sci. U.S.A.">
        <title>Characterizing a model human gut microbiota composed of members of its two dominant bacterial phyla.</title>
        <authorList>
            <person name="Mahowald M.A."/>
            <person name="Rey F.E."/>
            <person name="Seedorf H."/>
            <person name="Turnbaugh P.J."/>
            <person name="Fulton R.S."/>
            <person name="Wollam A."/>
            <person name="Shah N."/>
            <person name="Wang C."/>
            <person name="Magrini V."/>
            <person name="Wilson R.K."/>
            <person name="Cantarel B.L."/>
            <person name="Coutinho P.M."/>
            <person name="Henrissat B."/>
            <person name="Crock L.W."/>
            <person name="Russell A."/>
            <person name="Verberkmoes N.C."/>
            <person name="Hettich R.L."/>
            <person name="Gordon J.I."/>
        </authorList>
    </citation>
    <scope>NUCLEOTIDE SEQUENCE [LARGE SCALE GENOMIC DNA]</scope>
    <source>
        <strain evidence="13">ATCC 33656 / DSM 3377 / JCM 17463 / KCTC 5835 / LMG 30912 / VPI 0990</strain>
    </source>
</reference>
<dbReference type="EMBL" id="CP001107">
    <property type="protein sequence ID" value="ACR76719.1"/>
    <property type="molecule type" value="Genomic_DNA"/>
</dbReference>
<dbReference type="PRINTS" id="PR00421">
    <property type="entry name" value="THIOREDOXIN"/>
</dbReference>
<dbReference type="PANTHER" id="PTHR45663:SF11">
    <property type="entry name" value="GEO12009P1"/>
    <property type="match status" value="1"/>
</dbReference>
<evidence type="ECO:0000256" key="1">
    <source>
        <dbReference type="ARBA" id="ARBA00008987"/>
    </source>
</evidence>
<evidence type="ECO:0000256" key="4">
    <source>
        <dbReference type="ARBA" id="ARBA00022982"/>
    </source>
</evidence>
<evidence type="ECO:0000256" key="2">
    <source>
        <dbReference type="ARBA" id="ARBA00020570"/>
    </source>
</evidence>
<dbReference type="HOGENOM" id="CLU_090389_10_4_9"/>
<feature type="active site" description="Nucleophile" evidence="9">
    <location>
        <position position="47"/>
    </location>
</feature>
<protein>
    <recommendedName>
        <fullName evidence="2 7">Thioredoxin</fullName>
    </recommendedName>
</protein>
<name>C4ZI82_AGARV</name>
<evidence type="ECO:0000256" key="6">
    <source>
        <dbReference type="ARBA" id="ARBA00023284"/>
    </source>
</evidence>
<evidence type="ECO:0000256" key="9">
    <source>
        <dbReference type="PIRSR" id="PIRSR000077-1"/>
    </source>
</evidence>
<evidence type="ECO:0000256" key="5">
    <source>
        <dbReference type="ARBA" id="ARBA00023157"/>
    </source>
</evidence>
<evidence type="ECO:0000313" key="12">
    <source>
        <dbReference type="EMBL" id="ACR76719.1"/>
    </source>
</evidence>
<evidence type="ECO:0000313" key="13">
    <source>
        <dbReference type="Proteomes" id="UP000001477"/>
    </source>
</evidence>
<keyword evidence="4" id="KW-0249">Electron transport</keyword>
<keyword evidence="12" id="KW-0413">Isomerase</keyword>
<dbReference type="InterPro" id="IPR013766">
    <property type="entry name" value="Thioredoxin_domain"/>
</dbReference>
<dbReference type="PaxDb" id="515619-EUBREC_2991"/>
<evidence type="ECO:0000259" key="11">
    <source>
        <dbReference type="PROSITE" id="PS51352"/>
    </source>
</evidence>
<dbReference type="STRING" id="515619.EUBREC_2991"/>
<feature type="site" description="Contributes to redox potential value" evidence="9">
    <location>
        <position position="46"/>
    </location>
</feature>
<organism evidence="12 13">
    <name type="scientific">Agathobacter rectalis (strain ATCC 33656 / DSM 3377 / JCM 17463 / KCTC 5835 / VPI 0990)</name>
    <name type="common">Eubacterium rectale</name>
    <dbReference type="NCBI Taxonomy" id="515619"/>
    <lineage>
        <taxon>Bacteria</taxon>
        <taxon>Bacillati</taxon>
        <taxon>Bacillota</taxon>
        <taxon>Clostridia</taxon>
        <taxon>Lachnospirales</taxon>
        <taxon>Lachnospiraceae</taxon>
        <taxon>Agathobacter</taxon>
    </lineage>
</organism>
<feature type="site" description="Deprotonates C-terminal active site Cys" evidence="9">
    <location>
        <position position="38"/>
    </location>
</feature>
<feature type="active site" description="Nucleophile" evidence="9">
    <location>
        <position position="44"/>
    </location>
</feature>
<dbReference type="InterPro" id="IPR017937">
    <property type="entry name" value="Thioredoxin_CS"/>
</dbReference>
<accession>C4ZI82</accession>
<dbReference type="PANTHER" id="PTHR45663">
    <property type="entry name" value="GEO12009P1"/>
    <property type="match status" value="1"/>
</dbReference>
<evidence type="ECO:0000256" key="3">
    <source>
        <dbReference type="ARBA" id="ARBA00022448"/>
    </source>
</evidence>